<dbReference type="GO" id="GO:0042254">
    <property type="term" value="P:ribosome biogenesis"/>
    <property type="evidence" value="ECO:0007669"/>
    <property type="project" value="TreeGrafter"/>
</dbReference>
<dbReference type="GO" id="GO:0003723">
    <property type="term" value="F:RNA binding"/>
    <property type="evidence" value="ECO:0007669"/>
    <property type="project" value="TreeGrafter"/>
</dbReference>
<dbReference type="GO" id="GO:0005634">
    <property type="term" value="C:nucleus"/>
    <property type="evidence" value="ECO:0007669"/>
    <property type="project" value="TreeGrafter"/>
</dbReference>
<dbReference type="Gene3D" id="1.10.8.60">
    <property type="match status" value="2"/>
</dbReference>
<dbReference type="InterPro" id="IPR027417">
    <property type="entry name" value="P-loop_NTPase"/>
</dbReference>
<reference evidence="9" key="1">
    <citation type="journal article" date="2015" name="PLoS Genet.">
        <title>Genome Sequence and Transcriptome Analyses of Chrysochromulina tobin: Metabolic Tools for Enhanced Algal Fitness in the Prominent Order Prymnesiales (Haptophyceae).</title>
        <authorList>
            <person name="Hovde B.T."/>
            <person name="Deodato C.R."/>
            <person name="Hunsperger H.M."/>
            <person name="Ryken S.A."/>
            <person name="Yost W."/>
            <person name="Jha R.K."/>
            <person name="Patterson J."/>
            <person name="Monnat R.J. Jr."/>
            <person name="Barlow S.B."/>
            <person name="Starkenburg S.R."/>
            <person name="Cattolico R.A."/>
        </authorList>
    </citation>
    <scope>NUCLEOTIDE SEQUENCE</scope>
    <source>
        <strain evidence="9">CCMP291</strain>
    </source>
</reference>
<comment type="caution">
    <text evidence="8">The sequence shown here is derived from an EMBL/GenBank/DDBJ whole genome shotgun (WGS) entry which is preliminary data.</text>
</comment>
<dbReference type="FunFam" id="3.40.50.300:FF:000018">
    <property type="entry name" value="Cell division control 48"/>
    <property type="match status" value="1"/>
</dbReference>
<organism evidence="8 9">
    <name type="scientific">Chrysochromulina tobinii</name>
    <dbReference type="NCBI Taxonomy" id="1460289"/>
    <lineage>
        <taxon>Eukaryota</taxon>
        <taxon>Haptista</taxon>
        <taxon>Haptophyta</taxon>
        <taxon>Prymnesiophyceae</taxon>
        <taxon>Prymnesiales</taxon>
        <taxon>Chrysochromulinaceae</taxon>
        <taxon>Chrysochromulina</taxon>
    </lineage>
</organism>
<feature type="non-terminal residue" evidence="8">
    <location>
        <position position="664"/>
    </location>
</feature>
<dbReference type="Pfam" id="PF17862">
    <property type="entry name" value="AAA_lid_3"/>
    <property type="match status" value="2"/>
</dbReference>
<evidence type="ECO:0000256" key="4">
    <source>
        <dbReference type="ARBA" id="ARBA00022840"/>
    </source>
</evidence>
<dbReference type="Proteomes" id="UP000037460">
    <property type="component" value="Unassembled WGS sequence"/>
</dbReference>
<dbReference type="Pfam" id="PF00004">
    <property type="entry name" value="AAA"/>
    <property type="match status" value="2"/>
</dbReference>
<feature type="region of interest" description="Disordered" evidence="6">
    <location>
        <begin position="631"/>
        <end position="664"/>
    </location>
</feature>
<keyword evidence="4 5" id="KW-0067">ATP-binding</keyword>
<evidence type="ECO:0000259" key="7">
    <source>
        <dbReference type="SMART" id="SM00382"/>
    </source>
</evidence>
<feature type="compositionally biased region" description="Low complexity" evidence="6">
    <location>
        <begin position="85"/>
        <end position="95"/>
    </location>
</feature>
<gene>
    <name evidence="8" type="ORF">Ctob_006385</name>
</gene>
<dbReference type="OrthoDB" id="27435at2759"/>
<dbReference type="PROSITE" id="PS00674">
    <property type="entry name" value="AAA"/>
    <property type="match status" value="1"/>
</dbReference>
<dbReference type="InterPro" id="IPR003960">
    <property type="entry name" value="ATPase_AAA_CS"/>
</dbReference>
<dbReference type="PANTHER" id="PTHR23077">
    <property type="entry name" value="AAA-FAMILY ATPASE"/>
    <property type="match status" value="1"/>
</dbReference>
<evidence type="ECO:0000256" key="3">
    <source>
        <dbReference type="ARBA" id="ARBA00022741"/>
    </source>
</evidence>
<evidence type="ECO:0000256" key="5">
    <source>
        <dbReference type="RuleBase" id="RU003651"/>
    </source>
</evidence>
<feature type="region of interest" description="Disordered" evidence="6">
    <location>
        <begin position="63"/>
        <end position="95"/>
    </location>
</feature>
<name>A0A0M0JR14_9EUKA</name>
<dbReference type="InterPro" id="IPR003593">
    <property type="entry name" value="AAA+_ATPase"/>
</dbReference>
<proteinExistence type="inferred from homology"/>
<comment type="similarity">
    <text evidence="1 5">Belongs to the AAA ATPase family.</text>
</comment>
<evidence type="ECO:0000313" key="9">
    <source>
        <dbReference type="Proteomes" id="UP000037460"/>
    </source>
</evidence>
<protein>
    <submittedName>
        <fullName evidence="8">Vesicular transport protein</fullName>
    </submittedName>
</protein>
<dbReference type="InterPro" id="IPR050168">
    <property type="entry name" value="AAA_ATPase_domain"/>
</dbReference>
<dbReference type="InterPro" id="IPR003959">
    <property type="entry name" value="ATPase_AAA_core"/>
</dbReference>
<sequence length="664" mass="70692">MSKLDPRLPHRVQEWASTQPNAFVSERDADAIVAWLRAQRGSDYARKPVDGLRKQVVRVIGQLRAPPKASTPGTPEWSIDASPDTAAANSTAGSGSKRSLEAASAAAGMVPHLASASKVRELVEYPLTHPEIYAHLGVEPPRGLLLHGPPGCGKTLLACSIAAELGCAFLRISAPEVVSGMSGESEAKIRQLFQEAATLAPALIFIDEIDAIAPKRETAQREMERRIVAQLLTCMDELSFAATGGQTVIVMGATNRPDAIDPALRRAGRFDREIALGIPDTAARERILRVLCERMRLAGDLDLGALAKRCNGFVGADLAALCKEAAVVAVNRIFGDLFGGLLKVQPSARREGFATIPDVTWDEVGALQELRHELHHAIIEPINHPERFEALGLKPSCGVLLHGPPGCGKTLLAKAIANESGASFISVKGPELLNKYVGESERAVRQLFARGRASSPCVVFFDELDALVPRRGGDSSNQASERVVNQMLTEMDGLDGNKQLFVVAATNRPDMIDPAMLRPGRLDKLLYVPLPTPAAREDILRTASRKMPLDASVSLGSIARDRRCEGFSGADLSALAREAAVGALKACTGDTRPVVTSAHFEAAFSHVFPSVSPHEEANYLRAAERLRNARAKTGANTGARAKAEANDMGAAAPAAGGKHADGAD</sequence>
<evidence type="ECO:0000256" key="1">
    <source>
        <dbReference type="ARBA" id="ARBA00006914"/>
    </source>
</evidence>
<dbReference type="SMART" id="SM00382">
    <property type="entry name" value="AAA"/>
    <property type="match status" value="2"/>
</dbReference>
<dbReference type="GO" id="GO:0005524">
    <property type="term" value="F:ATP binding"/>
    <property type="evidence" value="ECO:0007669"/>
    <property type="project" value="UniProtKB-KW"/>
</dbReference>
<dbReference type="PANTHER" id="PTHR23077:SF171">
    <property type="entry name" value="NUCLEAR VALOSIN-CONTAINING PROTEIN-LIKE"/>
    <property type="match status" value="1"/>
</dbReference>
<dbReference type="GO" id="GO:0016887">
    <property type="term" value="F:ATP hydrolysis activity"/>
    <property type="evidence" value="ECO:0007669"/>
    <property type="project" value="InterPro"/>
</dbReference>
<keyword evidence="3 5" id="KW-0547">Nucleotide-binding</keyword>
<dbReference type="Gene3D" id="3.40.50.300">
    <property type="entry name" value="P-loop containing nucleotide triphosphate hydrolases"/>
    <property type="match status" value="2"/>
</dbReference>
<feature type="compositionally biased region" description="Low complexity" evidence="6">
    <location>
        <begin position="646"/>
        <end position="657"/>
    </location>
</feature>
<evidence type="ECO:0000313" key="8">
    <source>
        <dbReference type="EMBL" id="KOO29026.1"/>
    </source>
</evidence>
<dbReference type="FunFam" id="3.40.50.300:FF:000365">
    <property type="entry name" value="Ribosome biogenesis ATPase RIX7"/>
    <property type="match status" value="1"/>
</dbReference>
<keyword evidence="9" id="KW-1185">Reference proteome</keyword>
<dbReference type="SUPFAM" id="SSF52540">
    <property type="entry name" value="P-loop containing nucleoside triphosphate hydrolases"/>
    <property type="match status" value="2"/>
</dbReference>
<dbReference type="CDD" id="cd19511">
    <property type="entry name" value="RecA-like_CDC48_r2-like"/>
    <property type="match status" value="1"/>
</dbReference>
<dbReference type="InterPro" id="IPR041569">
    <property type="entry name" value="AAA_lid_3"/>
</dbReference>
<dbReference type="GO" id="GO:1990275">
    <property type="term" value="F:preribosome binding"/>
    <property type="evidence" value="ECO:0007669"/>
    <property type="project" value="TreeGrafter"/>
</dbReference>
<dbReference type="EMBL" id="JWZX01002474">
    <property type="protein sequence ID" value="KOO29026.1"/>
    <property type="molecule type" value="Genomic_DNA"/>
</dbReference>
<keyword evidence="2" id="KW-0677">Repeat</keyword>
<dbReference type="AlphaFoldDB" id="A0A0M0JR14"/>
<accession>A0A0M0JR14</accession>
<evidence type="ECO:0000256" key="6">
    <source>
        <dbReference type="SAM" id="MobiDB-lite"/>
    </source>
</evidence>
<feature type="domain" description="AAA+ ATPase" evidence="7">
    <location>
        <begin position="395"/>
        <end position="532"/>
    </location>
</feature>
<evidence type="ECO:0000256" key="2">
    <source>
        <dbReference type="ARBA" id="ARBA00022737"/>
    </source>
</evidence>
<feature type="domain" description="AAA+ ATPase" evidence="7">
    <location>
        <begin position="140"/>
        <end position="280"/>
    </location>
</feature>